<dbReference type="GeneID" id="90545796"/>
<dbReference type="Pfam" id="PF01636">
    <property type="entry name" value="APH"/>
    <property type="match status" value="1"/>
</dbReference>
<feature type="domain" description="Aminoglycoside phosphotransferase" evidence="1">
    <location>
        <begin position="190"/>
        <end position="242"/>
    </location>
</feature>
<dbReference type="InterPro" id="IPR014255">
    <property type="entry name" value="Spore_coat_CotS"/>
</dbReference>
<dbReference type="Gene3D" id="3.90.1200.10">
    <property type="match status" value="1"/>
</dbReference>
<dbReference type="NCBIfam" id="TIGR02906">
    <property type="entry name" value="spore_CotS"/>
    <property type="match status" value="1"/>
</dbReference>
<dbReference type="InterPro" id="IPR047175">
    <property type="entry name" value="CotS-like"/>
</dbReference>
<dbReference type="RefSeq" id="WP_407647301.1">
    <property type="nucleotide sequence ID" value="NZ_BAAACD010000033.1"/>
</dbReference>
<keyword evidence="3" id="KW-1185">Reference proteome</keyword>
<protein>
    <submittedName>
        <fullName evidence="2">Spore coat protein, CotS family</fullName>
    </submittedName>
</protein>
<dbReference type="STRING" id="1529.SAMN04487885_11021"/>
<proteinExistence type="predicted"/>
<gene>
    <name evidence="2" type="ORF">SAMN04487885_11021</name>
</gene>
<dbReference type="SUPFAM" id="SSF56112">
    <property type="entry name" value="Protein kinase-like (PK-like)"/>
    <property type="match status" value="1"/>
</dbReference>
<evidence type="ECO:0000313" key="2">
    <source>
        <dbReference type="EMBL" id="SFF77609.1"/>
    </source>
</evidence>
<dbReference type="InterPro" id="IPR002575">
    <property type="entry name" value="Aminoglycoside_PTrfase"/>
</dbReference>
<dbReference type="Gene3D" id="3.30.200.20">
    <property type="entry name" value="Phosphorylase Kinase, domain 1"/>
    <property type="match status" value="1"/>
</dbReference>
<evidence type="ECO:0000259" key="1">
    <source>
        <dbReference type="Pfam" id="PF01636"/>
    </source>
</evidence>
<dbReference type="AlphaFoldDB" id="A0A1I2LGN1"/>
<dbReference type="PANTHER" id="PTHR39179:SF1">
    <property type="entry name" value="SPORE COAT PROTEIN I"/>
    <property type="match status" value="1"/>
</dbReference>
<dbReference type="Proteomes" id="UP000182135">
    <property type="component" value="Unassembled WGS sequence"/>
</dbReference>
<organism evidence="2 3">
    <name type="scientific">Clostridium cadaveris</name>
    <dbReference type="NCBI Taxonomy" id="1529"/>
    <lineage>
        <taxon>Bacteria</taxon>
        <taxon>Bacillati</taxon>
        <taxon>Bacillota</taxon>
        <taxon>Clostridia</taxon>
        <taxon>Eubacteriales</taxon>
        <taxon>Clostridiaceae</taxon>
        <taxon>Clostridium</taxon>
    </lineage>
</organism>
<dbReference type="InterPro" id="IPR011009">
    <property type="entry name" value="Kinase-like_dom_sf"/>
</dbReference>
<name>A0A1I2LGN1_9CLOT</name>
<sequence length="334" mass="40165">MDRIKSLVEKEYGIKVDSIEKMKNVYKIQSSDEIFSLKKIKYEFPHFLFIISAMKHLENNEFDRILPFIETISGKAYVVLDDGFAYLNKWINARVSNYENPIEVAEAAVKLSELHLCSRGFEVKKTMKPRIGWMKWVETFNTRLDEIQDFKKRIEVKEERTFFDDTYYNSIEQGIRIGRAAIDMLERSRYKEVMEKEMTFKGFCHHDYAHHNILIDNNNDMHIIDFDYCILDTHLHDLCSLMIRVMKNEKWDIDTAKFIIESYSLKYKVKQEEIPIMAGFIMFPQELWQIGIQYYWENQKWDEDFFEKKLLKIIEDMEPRYDFAKELELLNYGG</sequence>
<evidence type="ECO:0000313" key="3">
    <source>
        <dbReference type="Proteomes" id="UP000182135"/>
    </source>
</evidence>
<reference evidence="2 3" key="1">
    <citation type="submission" date="2016-10" db="EMBL/GenBank/DDBJ databases">
        <authorList>
            <person name="de Groot N.N."/>
        </authorList>
    </citation>
    <scope>NUCLEOTIDE SEQUENCE [LARGE SCALE GENOMIC DNA]</scope>
    <source>
        <strain evidence="2 3">NLAE-zl-G419</strain>
    </source>
</reference>
<accession>A0A1I2LGN1</accession>
<keyword evidence="2" id="KW-0167">Capsid protein</keyword>
<dbReference type="eggNOG" id="COG2334">
    <property type="taxonomic scope" value="Bacteria"/>
</dbReference>
<dbReference type="GO" id="GO:0042601">
    <property type="term" value="C:endospore-forming forespore"/>
    <property type="evidence" value="ECO:0007669"/>
    <property type="project" value="TreeGrafter"/>
</dbReference>
<dbReference type="PANTHER" id="PTHR39179">
    <property type="entry name" value="SPORE COAT PROTEIN I"/>
    <property type="match status" value="1"/>
</dbReference>
<dbReference type="EMBL" id="FOOE01000010">
    <property type="protein sequence ID" value="SFF77609.1"/>
    <property type="molecule type" value="Genomic_DNA"/>
</dbReference>
<keyword evidence="2" id="KW-0946">Virion</keyword>